<sequence>MDDPMNVATPNSLGLRYRNRYTSMSSPFGWLRLCGPLMVSLEYLKKHPSKSYIANRPFPQYERLKTIFGRDRATGTLAESAADAMECKFVGFQLKTNWQ</sequence>
<evidence type="ECO:0000313" key="1">
    <source>
        <dbReference type="EMBL" id="KAJ9537595.1"/>
    </source>
</evidence>
<reference evidence="1" key="1">
    <citation type="submission" date="2023-03" db="EMBL/GenBank/DDBJ databases">
        <title>Chromosome-scale reference genome and RAD-based genetic map of yellow starthistle (Centaurea solstitialis) reveal putative structural variation and QTLs associated with invader traits.</title>
        <authorList>
            <person name="Reatini B."/>
            <person name="Cang F.A."/>
            <person name="Jiang Q."/>
            <person name="Mckibben M.T.W."/>
            <person name="Barker M.S."/>
            <person name="Rieseberg L.H."/>
            <person name="Dlugosch K.M."/>
        </authorList>
    </citation>
    <scope>NUCLEOTIDE SEQUENCE</scope>
    <source>
        <strain evidence="1">CAN-66</strain>
        <tissue evidence="1">Leaf</tissue>
    </source>
</reference>
<proteinExistence type="predicted"/>
<organism evidence="1 2">
    <name type="scientific">Centaurea solstitialis</name>
    <name type="common">yellow star-thistle</name>
    <dbReference type="NCBI Taxonomy" id="347529"/>
    <lineage>
        <taxon>Eukaryota</taxon>
        <taxon>Viridiplantae</taxon>
        <taxon>Streptophyta</taxon>
        <taxon>Embryophyta</taxon>
        <taxon>Tracheophyta</taxon>
        <taxon>Spermatophyta</taxon>
        <taxon>Magnoliopsida</taxon>
        <taxon>eudicotyledons</taxon>
        <taxon>Gunneridae</taxon>
        <taxon>Pentapetalae</taxon>
        <taxon>asterids</taxon>
        <taxon>campanulids</taxon>
        <taxon>Asterales</taxon>
        <taxon>Asteraceae</taxon>
        <taxon>Carduoideae</taxon>
        <taxon>Cardueae</taxon>
        <taxon>Centaureinae</taxon>
        <taxon>Centaurea</taxon>
    </lineage>
</organism>
<dbReference type="AlphaFoldDB" id="A0AA38SK13"/>
<keyword evidence="2" id="KW-1185">Reference proteome</keyword>
<accession>A0AA38SK13</accession>
<dbReference type="EMBL" id="JARYMX010000008">
    <property type="protein sequence ID" value="KAJ9537595.1"/>
    <property type="molecule type" value="Genomic_DNA"/>
</dbReference>
<evidence type="ECO:0000313" key="2">
    <source>
        <dbReference type="Proteomes" id="UP001172457"/>
    </source>
</evidence>
<dbReference type="Proteomes" id="UP001172457">
    <property type="component" value="Chromosome 8"/>
</dbReference>
<protein>
    <submittedName>
        <fullName evidence="1">Uncharacterized protein</fullName>
    </submittedName>
</protein>
<name>A0AA38SK13_9ASTR</name>
<gene>
    <name evidence="1" type="ORF">OSB04_030328</name>
</gene>
<comment type="caution">
    <text evidence="1">The sequence shown here is derived from an EMBL/GenBank/DDBJ whole genome shotgun (WGS) entry which is preliminary data.</text>
</comment>